<comment type="caution">
    <text evidence="1">The sequence shown here is derived from an EMBL/GenBank/DDBJ whole genome shotgun (WGS) entry which is preliminary data.</text>
</comment>
<proteinExistence type="predicted"/>
<name>A0A2T5IKZ5_9LACT</name>
<protein>
    <submittedName>
        <fullName evidence="1">Uncharacterized protein</fullName>
    </submittedName>
</protein>
<organism evidence="1 2">
    <name type="scientific">Trichococcus patagoniensis</name>
    <dbReference type="NCBI Taxonomy" id="382641"/>
    <lineage>
        <taxon>Bacteria</taxon>
        <taxon>Bacillati</taxon>
        <taxon>Bacillota</taxon>
        <taxon>Bacilli</taxon>
        <taxon>Lactobacillales</taxon>
        <taxon>Carnobacteriaceae</taxon>
        <taxon>Trichococcus</taxon>
    </lineage>
</organism>
<evidence type="ECO:0000313" key="1">
    <source>
        <dbReference type="EMBL" id="PTQ84505.1"/>
    </source>
</evidence>
<sequence>MSQNVVSVIENIFTRLSGLVDEEDKSRIISTKRYIVIDEKYKNEAFKAAKHAEIKQIRTNDRVNIFTANYKEERYIVLLEKHFNMLDVVGLVKENDDGIQQGIGILAMSSDCISIKDGLSSLEVINQCLEISSENGADHVDFTYNQIADFFEEFIVAKILNTSIKVSYMEDLLRMHGIMLTISSNNSLSDKACENLRDLLFLESSRSISTSIINLIQSGMNEHKFLQLYQCIEYLFIIHNAIELSEKYPIDKKTAVGIIANEGFRRTEISNVVNIISTYTEGSLLNNFYDAFFQGEECSNKSEKVANYIYKVRCNVAHLRYNQEQFLETIQWRELIENVTNIVLSIYNTMDDKINKLCKDTDSWVSLGEK</sequence>
<reference evidence="1 2" key="1">
    <citation type="submission" date="2018-04" db="EMBL/GenBank/DDBJ databases">
        <title>Genomic Encyclopedia of Archaeal and Bacterial Type Strains, Phase II (KMG-II): from individual species to whole genera.</title>
        <authorList>
            <person name="Goeker M."/>
        </authorList>
    </citation>
    <scope>NUCLEOTIDE SEQUENCE [LARGE SCALE GENOMIC DNA]</scope>
    <source>
        <strain evidence="1 2">DSM 18806</strain>
    </source>
</reference>
<dbReference type="EMBL" id="QAOM01000008">
    <property type="protein sequence ID" value="PTQ84505.1"/>
    <property type="molecule type" value="Genomic_DNA"/>
</dbReference>
<keyword evidence="2" id="KW-1185">Reference proteome</keyword>
<evidence type="ECO:0000313" key="2">
    <source>
        <dbReference type="Proteomes" id="UP000244161"/>
    </source>
</evidence>
<dbReference type="RefSeq" id="WP_108032528.1">
    <property type="nucleotide sequence ID" value="NZ_QAOM01000008.1"/>
</dbReference>
<dbReference type="OrthoDB" id="2038665at2"/>
<gene>
    <name evidence="1" type="ORF">C8U37_10872</name>
</gene>
<dbReference type="AlphaFoldDB" id="A0A2T5IKZ5"/>
<dbReference type="Proteomes" id="UP000244161">
    <property type="component" value="Unassembled WGS sequence"/>
</dbReference>
<accession>A0A2T5IKZ5</accession>